<feature type="compositionally biased region" description="Acidic residues" evidence="2">
    <location>
        <begin position="14"/>
        <end position="24"/>
    </location>
</feature>
<feature type="compositionally biased region" description="Polar residues" evidence="2">
    <location>
        <begin position="1"/>
        <end position="13"/>
    </location>
</feature>
<dbReference type="AlphaFoldDB" id="A0AAV5S4P5"/>
<dbReference type="Proteomes" id="UP001377567">
    <property type="component" value="Unassembled WGS sequence"/>
</dbReference>
<name>A0AAV5S4P5_MAUHU</name>
<keyword evidence="1" id="KW-0175">Coiled coil</keyword>
<comment type="caution">
    <text evidence="3">The sequence shown here is derived from an EMBL/GenBank/DDBJ whole genome shotgun (WGS) entry which is preliminary data.</text>
</comment>
<evidence type="ECO:0000313" key="3">
    <source>
        <dbReference type="EMBL" id="GMM58416.1"/>
    </source>
</evidence>
<evidence type="ECO:0000256" key="2">
    <source>
        <dbReference type="SAM" id="MobiDB-lite"/>
    </source>
</evidence>
<feature type="region of interest" description="Disordered" evidence="2">
    <location>
        <begin position="1"/>
        <end position="24"/>
    </location>
</feature>
<evidence type="ECO:0000313" key="4">
    <source>
        <dbReference type="Proteomes" id="UP001377567"/>
    </source>
</evidence>
<proteinExistence type="predicted"/>
<keyword evidence="4" id="KW-1185">Reference proteome</keyword>
<accession>A0AAV5S4P5</accession>
<feature type="coiled-coil region" evidence="1">
    <location>
        <begin position="151"/>
        <end position="197"/>
    </location>
</feature>
<gene>
    <name evidence="3" type="ORF">DAKH74_050330</name>
</gene>
<dbReference type="EMBL" id="BTGD01000025">
    <property type="protein sequence ID" value="GMM58416.1"/>
    <property type="molecule type" value="Genomic_DNA"/>
</dbReference>
<protein>
    <submittedName>
        <fullName evidence="3">Uncharacterized protein</fullName>
    </submittedName>
</protein>
<evidence type="ECO:0000256" key="1">
    <source>
        <dbReference type="SAM" id="Coils"/>
    </source>
</evidence>
<sequence length="379" mass="43568">MVTMTQQTESTLTDGEDTPVGDTEVEDDIKPFLISKTDNSGEYYPISNSRGEYIKFYFQKDVAKLATKLDTGDDYPFWFKHLSVFCERLNVTLVITQSPMNARIVTQHCTVKDHVQNELLIGTEDHHMLRQDQLTLGKTFPNKEEPKELEKVEKLQNLQKLQKTIENTKSSKKLEKIKNLEKHNEQLLRKISKSESTADVTLDSSSPIHLTNRKDWMINYQKVDGKMGYAGVGQNSAITILGQGFLRIKNGKEPDILVKCYHSLDDDVTIISLEKLWEETGYTLVLADGILYNKNNLIKTFTKDNNIWTNSKLLIHQPSQEMRAIRPLNPLISTREMSADECHFRLQHISYDAIEQSVKNNLFKDVEKMTHHNCSDCLI</sequence>
<organism evidence="3 4">
    <name type="scientific">Maudiozyma humilis</name>
    <name type="common">Sour dough yeast</name>
    <name type="synonym">Kazachstania humilis</name>
    <dbReference type="NCBI Taxonomy" id="51915"/>
    <lineage>
        <taxon>Eukaryota</taxon>
        <taxon>Fungi</taxon>
        <taxon>Dikarya</taxon>
        <taxon>Ascomycota</taxon>
        <taxon>Saccharomycotina</taxon>
        <taxon>Saccharomycetes</taxon>
        <taxon>Saccharomycetales</taxon>
        <taxon>Saccharomycetaceae</taxon>
        <taxon>Maudiozyma</taxon>
    </lineage>
</organism>
<reference evidence="3 4" key="1">
    <citation type="journal article" date="2023" name="Elife">
        <title>Identification of key yeast species and microbe-microbe interactions impacting larval growth of Drosophila in the wild.</title>
        <authorList>
            <person name="Mure A."/>
            <person name="Sugiura Y."/>
            <person name="Maeda R."/>
            <person name="Honda K."/>
            <person name="Sakurai N."/>
            <person name="Takahashi Y."/>
            <person name="Watada M."/>
            <person name="Katoh T."/>
            <person name="Gotoh A."/>
            <person name="Gotoh Y."/>
            <person name="Taniguchi I."/>
            <person name="Nakamura K."/>
            <person name="Hayashi T."/>
            <person name="Katayama T."/>
            <person name="Uemura T."/>
            <person name="Hattori Y."/>
        </authorList>
    </citation>
    <scope>NUCLEOTIDE SEQUENCE [LARGE SCALE GENOMIC DNA]</scope>
    <source>
        <strain evidence="3 4">KH-74</strain>
    </source>
</reference>